<dbReference type="Gene3D" id="1.50.10.100">
    <property type="entry name" value="Chondroitin AC/alginate lyase"/>
    <property type="match status" value="1"/>
</dbReference>
<evidence type="ECO:0000313" key="5">
    <source>
        <dbReference type="Proteomes" id="UP001244341"/>
    </source>
</evidence>
<gene>
    <name evidence="4" type="ORF">OEZ85_007252</name>
</gene>
<keyword evidence="5" id="KW-1185">Reference proteome</keyword>
<dbReference type="InterPro" id="IPR008397">
    <property type="entry name" value="Alginate_lyase_dom"/>
</dbReference>
<evidence type="ECO:0000256" key="1">
    <source>
        <dbReference type="ARBA" id="ARBA00022729"/>
    </source>
</evidence>
<dbReference type="InterPro" id="IPR008929">
    <property type="entry name" value="Chondroitin_lyas"/>
</dbReference>
<reference evidence="4 5" key="1">
    <citation type="submission" date="2023-05" db="EMBL/GenBank/DDBJ databases">
        <title>A 100% complete, gapless, phased diploid assembly of the Scenedesmus obliquus UTEX 3031 genome.</title>
        <authorList>
            <person name="Biondi T.C."/>
            <person name="Hanschen E.R."/>
            <person name="Kwon T."/>
            <person name="Eng W."/>
            <person name="Kruse C.P.S."/>
            <person name="Koehler S.I."/>
            <person name="Kunde Y."/>
            <person name="Gleasner C.D."/>
            <person name="You Mak K.T."/>
            <person name="Polle J."/>
            <person name="Hovde B.T."/>
            <person name="Starkenburg S.R."/>
        </authorList>
    </citation>
    <scope>NUCLEOTIDE SEQUENCE [LARGE SCALE GENOMIC DNA]</scope>
    <source>
        <strain evidence="4 5">DOE0152z</strain>
    </source>
</reference>
<keyword evidence="1" id="KW-0732">Signal</keyword>
<sequence>MRRSSSSARCFAAAALPPKPARPDLEATPSITYPASSSSNTALLPTFGGSPANVTYVEQAVPKLDKQTIQRVKAAAIAALPADLQASIKSIKTVGPSGFQHPSCMVSPAELAVMKDRLNNGQQPQTMAKDALLTGKYYAFDAKIAAPKSFKGWVLPYDTPATGYAGPYPIEKVCIGYGGSTSLTSFPPVGAAANLPKEAGSSYQHLAFVELDSTMAIKQATAFHATGDSRHAVNAFAIIKAWAATNKSWDLIGQNGPLEAACSTRSTPLASSRHGQQPRNKSWDLIGQNGPLEAAWGIAAMAKALELLRGRQQFEAVRGQFLAWNSSVMLRQMDHYMNDTLDKVAKGQGLNLFGNWHSSIVDAYMSLAILGDDRARYNKAVDLFHRTVKDYVWKWGRDPAFSKGRRPGEITETLRDMYHSQFGIGGLLNVAEMAWQQDDDLYCSNQYALVTAMELHARFVRSALLKDPSLLPPEYAMLDFKQPPFNAAPSNTWAFDIKDQVWRCTKDGTSSVLNDPRKFLRDIGFLPAAWEVGYNHFAGRLGLAMPETAAVLQAYWPEWQEFHWGLGSLTHGDTAGLLWRAGVNSALQPPAS</sequence>
<proteinExistence type="predicted"/>
<dbReference type="SUPFAM" id="SSF48230">
    <property type="entry name" value="Chondroitin AC/alginate lyase"/>
    <property type="match status" value="1"/>
</dbReference>
<feature type="domain" description="Alginate lyase" evidence="3">
    <location>
        <begin position="215"/>
        <end position="461"/>
    </location>
</feature>
<dbReference type="Proteomes" id="UP001244341">
    <property type="component" value="Chromosome 4b"/>
</dbReference>
<evidence type="ECO:0000256" key="2">
    <source>
        <dbReference type="ARBA" id="ARBA00023239"/>
    </source>
</evidence>
<keyword evidence="2" id="KW-0456">Lyase</keyword>
<dbReference type="EMBL" id="CP126211">
    <property type="protein sequence ID" value="WIA13696.1"/>
    <property type="molecule type" value="Genomic_DNA"/>
</dbReference>
<name>A0ABY8U175_TETOB</name>
<evidence type="ECO:0000313" key="4">
    <source>
        <dbReference type="EMBL" id="WIA13696.1"/>
    </source>
</evidence>
<protein>
    <recommendedName>
        <fullName evidence="3">Alginate lyase domain-containing protein</fullName>
    </recommendedName>
</protein>
<evidence type="ECO:0000259" key="3">
    <source>
        <dbReference type="Pfam" id="PF05426"/>
    </source>
</evidence>
<dbReference type="Pfam" id="PF05426">
    <property type="entry name" value="Alginate_lyase"/>
    <property type="match status" value="1"/>
</dbReference>
<accession>A0ABY8U175</accession>
<organism evidence="4 5">
    <name type="scientific">Tetradesmus obliquus</name>
    <name type="common">Green alga</name>
    <name type="synonym">Acutodesmus obliquus</name>
    <dbReference type="NCBI Taxonomy" id="3088"/>
    <lineage>
        <taxon>Eukaryota</taxon>
        <taxon>Viridiplantae</taxon>
        <taxon>Chlorophyta</taxon>
        <taxon>core chlorophytes</taxon>
        <taxon>Chlorophyceae</taxon>
        <taxon>CS clade</taxon>
        <taxon>Sphaeropleales</taxon>
        <taxon>Scenedesmaceae</taxon>
        <taxon>Tetradesmus</taxon>
    </lineage>
</organism>